<evidence type="ECO:0000256" key="3">
    <source>
        <dbReference type="ARBA" id="ARBA00023110"/>
    </source>
</evidence>
<evidence type="ECO:0000256" key="1">
    <source>
        <dbReference type="ARBA" id="ARBA00002388"/>
    </source>
</evidence>
<organism evidence="7 8">
    <name type="scientific">Candidatus Kaiserbacteria bacterium RIFCSPLOWO2_01_FULL_54_24</name>
    <dbReference type="NCBI Taxonomy" id="1798515"/>
    <lineage>
        <taxon>Bacteria</taxon>
        <taxon>Candidatus Kaiseribacteriota</taxon>
    </lineage>
</organism>
<gene>
    <name evidence="7" type="ORF">A3B35_00450</name>
</gene>
<dbReference type="Gene3D" id="2.40.100.10">
    <property type="entry name" value="Cyclophilin-like"/>
    <property type="match status" value="1"/>
</dbReference>
<dbReference type="InterPro" id="IPR002130">
    <property type="entry name" value="Cyclophilin-type_PPIase_dom"/>
</dbReference>
<comment type="similarity">
    <text evidence="2 5">Belongs to the cyclophilin-type PPIase family.</text>
</comment>
<protein>
    <recommendedName>
        <fullName evidence="5">Peptidyl-prolyl cis-trans isomerase</fullName>
        <shortName evidence="5">PPIase</shortName>
        <ecNumber evidence="5">5.2.1.8</ecNumber>
    </recommendedName>
</protein>
<dbReference type="EMBL" id="MFMC01000037">
    <property type="protein sequence ID" value="OGG76821.1"/>
    <property type="molecule type" value="Genomic_DNA"/>
</dbReference>
<dbReference type="PROSITE" id="PS50072">
    <property type="entry name" value="CSA_PPIASE_2"/>
    <property type="match status" value="1"/>
</dbReference>
<evidence type="ECO:0000256" key="2">
    <source>
        <dbReference type="ARBA" id="ARBA00007365"/>
    </source>
</evidence>
<dbReference type="SUPFAM" id="SSF50891">
    <property type="entry name" value="Cyclophilin-like"/>
    <property type="match status" value="1"/>
</dbReference>
<evidence type="ECO:0000313" key="7">
    <source>
        <dbReference type="EMBL" id="OGG76821.1"/>
    </source>
</evidence>
<dbReference type="Proteomes" id="UP000177215">
    <property type="component" value="Unassembled WGS sequence"/>
</dbReference>
<comment type="catalytic activity">
    <reaction evidence="5">
        <text>[protein]-peptidylproline (omega=180) = [protein]-peptidylproline (omega=0)</text>
        <dbReference type="Rhea" id="RHEA:16237"/>
        <dbReference type="Rhea" id="RHEA-COMP:10747"/>
        <dbReference type="Rhea" id="RHEA-COMP:10748"/>
        <dbReference type="ChEBI" id="CHEBI:83833"/>
        <dbReference type="ChEBI" id="CHEBI:83834"/>
        <dbReference type="EC" id="5.2.1.8"/>
    </reaction>
</comment>
<dbReference type="InterPro" id="IPR020892">
    <property type="entry name" value="Cyclophilin-type_PPIase_CS"/>
</dbReference>
<evidence type="ECO:0000259" key="6">
    <source>
        <dbReference type="PROSITE" id="PS50072"/>
    </source>
</evidence>
<comment type="caution">
    <text evidence="7">The sequence shown here is derived from an EMBL/GenBank/DDBJ whole genome shotgun (WGS) entry which is preliminary data.</text>
</comment>
<accession>A0A1F6ET59</accession>
<name>A0A1F6ET59_9BACT</name>
<dbReference type="PANTHER" id="PTHR45625">
    <property type="entry name" value="PEPTIDYL-PROLYL CIS-TRANS ISOMERASE-RELATED"/>
    <property type="match status" value="1"/>
</dbReference>
<comment type="function">
    <text evidence="1 5">PPIases accelerate the folding of proteins. It catalyzes the cis-trans isomerization of proline imidic peptide bonds in oligopeptides.</text>
</comment>
<dbReference type="CDD" id="cd00317">
    <property type="entry name" value="cyclophilin"/>
    <property type="match status" value="1"/>
</dbReference>
<reference evidence="7 8" key="1">
    <citation type="journal article" date="2016" name="Nat. Commun.">
        <title>Thousands of microbial genomes shed light on interconnected biogeochemical processes in an aquifer system.</title>
        <authorList>
            <person name="Anantharaman K."/>
            <person name="Brown C.T."/>
            <person name="Hug L.A."/>
            <person name="Sharon I."/>
            <person name="Castelle C.J."/>
            <person name="Probst A.J."/>
            <person name="Thomas B.C."/>
            <person name="Singh A."/>
            <person name="Wilkins M.J."/>
            <person name="Karaoz U."/>
            <person name="Brodie E.L."/>
            <person name="Williams K.H."/>
            <person name="Hubbard S.S."/>
            <person name="Banfield J.F."/>
        </authorList>
    </citation>
    <scope>NUCLEOTIDE SEQUENCE [LARGE SCALE GENOMIC DNA]</scope>
</reference>
<dbReference type="PRINTS" id="PR00153">
    <property type="entry name" value="CSAPPISMRASE"/>
</dbReference>
<dbReference type="InterPro" id="IPR044666">
    <property type="entry name" value="Cyclophilin_A-like"/>
</dbReference>
<keyword evidence="3 5" id="KW-0697">Rotamase</keyword>
<dbReference type="EC" id="5.2.1.8" evidence="5"/>
<dbReference type="InterPro" id="IPR024936">
    <property type="entry name" value="Cyclophilin-type_PPIase"/>
</dbReference>
<dbReference type="Pfam" id="PF00160">
    <property type="entry name" value="Pro_isomerase"/>
    <property type="match status" value="1"/>
</dbReference>
<dbReference type="GO" id="GO:0003755">
    <property type="term" value="F:peptidyl-prolyl cis-trans isomerase activity"/>
    <property type="evidence" value="ECO:0007669"/>
    <property type="project" value="UniProtKB-UniRule"/>
</dbReference>
<dbReference type="PANTHER" id="PTHR45625:SF4">
    <property type="entry name" value="PEPTIDYLPROLYL ISOMERASE DOMAIN AND WD REPEAT-CONTAINING PROTEIN 1"/>
    <property type="match status" value="1"/>
</dbReference>
<dbReference type="AlphaFoldDB" id="A0A1F6ET59"/>
<evidence type="ECO:0000256" key="5">
    <source>
        <dbReference type="RuleBase" id="RU363019"/>
    </source>
</evidence>
<dbReference type="PROSITE" id="PS00170">
    <property type="entry name" value="CSA_PPIASE_1"/>
    <property type="match status" value="1"/>
</dbReference>
<evidence type="ECO:0000313" key="8">
    <source>
        <dbReference type="Proteomes" id="UP000177215"/>
    </source>
</evidence>
<dbReference type="InterPro" id="IPR029000">
    <property type="entry name" value="Cyclophilin-like_dom_sf"/>
</dbReference>
<dbReference type="STRING" id="1798515.A3B35_00450"/>
<sequence length="159" mass="17242">MVMATLHTSKGDIALEMMERDAPKTVANFVKLARAGFYDGTKFHRVIKDFMIQGGDPQTKDDALMERWGTGGPGYKFEDEIHANNRNEIGTIAMANAGPNTNGSQFFINTADNNFLDTKHTVFGRVTAGLDVVKAIGGCETGEGDRPVEPMIITSVSVT</sequence>
<dbReference type="GO" id="GO:0006457">
    <property type="term" value="P:protein folding"/>
    <property type="evidence" value="ECO:0007669"/>
    <property type="project" value="InterPro"/>
</dbReference>
<keyword evidence="4 5" id="KW-0413">Isomerase</keyword>
<feature type="domain" description="PPIase cyclophilin-type" evidence="6">
    <location>
        <begin position="1"/>
        <end position="158"/>
    </location>
</feature>
<proteinExistence type="inferred from homology"/>
<evidence type="ECO:0000256" key="4">
    <source>
        <dbReference type="ARBA" id="ARBA00023235"/>
    </source>
</evidence>
<dbReference type="PIRSF" id="PIRSF001467">
    <property type="entry name" value="Peptidylpro_ismrse"/>
    <property type="match status" value="1"/>
</dbReference>